<comment type="subcellular location">
    <subcellularLocation>
        <location evidence="1">Membrane</location>
    </subcellularLocation>
</comment>
<keyword evidence="10" id="KW-0732">Signal</keyword>
<dbReference type="InterPro" id="IPR013210">
    <property type="entry name" value="LRR_N_plant-typ"/>
</dbReference>
<organism evidence="12 13">
    <name type="scientific">Centaurea solstitialis</name>
    <name type="common">yellow star-thistle</name>
    <dbReference type="NCBI Taxonomy" id="347529"/>
    <lineage>
        <taxon>Eukaryota</taxon>
        <taxon>Viridiplantae</taxon>
        <taxon>Streptophyta</taxon>
        <taxon>Embryophyta</taxon>
        <taxon>Tracheophyta</taxon>
        <taxon>Spermatophyta</taxon>
        <taxon>Magnoliopsida</taxon>
        <taxon>eudicotyledons</taxon>
        <taxon>Gunneridae</taxon>
        <taxon>Pentapetalae</taxon>
        <taxon>asterids</taxon>
        <taxon>campanulids</taxon>
        <taxon>Asterales</taxon>
        <taxon>Asteraceae</taxon>
        <taxon>Carduoideae</taxon>
        <taxon>Cardueae</taxon>
        <taxon>Centaureinae</taxon>
        <taxon>Centaurea</taxon>
    </lineage>
</organism>
<evidence type="ECO:0000313" key="12">
    <source>
        <dbReference type="EMBL" id="KAJ9564108.1"/>
    </source>
</evidence>
<feature type="chain" id="PRO_5041244926" description="Protein kinase domain-containing protein" evidence="10">
    <location>
        <begin position="28"/>
        <end position="659"/>
    </location>
</feature>
<dbReference type="EMBL" id="JARYMX010000001">
    <property type="protein sequence ID" value="KAJ9564108.1"/>
    <property type="molecule type" value="Genomic_DNA"/>
</dbReference>
<dbReference type="Pfam" id="PF00069">
    <property type="entry name" value="Pkinase"/>
    <property type="match status" value="1"/>
</dbReference>
<keyword evidence="2" id="KW-0433">Leucine-rich repeat</keyword>
<evidence type="ECO:0000313" key="13">
    <source>
        <dbReference type="Proteomes" id="UP001172457"/>
    </source>
</evidence>
<dbReference type="Pfam" id="PF13855">
    <property type="entry name" value="LRR_8"/>
    <property type="match status" value="1"/>
</dbReference>
<keyword evidence="3 9" id="KW-0812">Transmembrane</keyword>
<comment type="caution">
    <text evidence="12">The sequence shown here is derived from an EMBL/GenBank/DDBJ whole genome shotgun (WGS) entry which is preliminary data.</text>
</comment>
<dbReference type="InterPro" id="IPR000719">
    <property type="entry name" value="Prot_kinase_dom"/>
</dbReference>
<evidence type="ECO:0000256" key="8">
    <source>
        <dbReference type="SAM" id="MobiDB-lite"/>
    </source>
</evidence>
<dbReference type="GO" id="GO:0004672">
    <property type="term" value="F:protein kinase activity"/>
    <property type="evidence" value="ECO:0007669"/>
    <property type="project" value="InterPro"/>
</dbReference>
<dbReference type="InterPro" id="IPR011009">
    <property type="entry name" value="Kinase-like_dom_sf"/>
</dbReference>
<dbReference type="PROSITE" id="PS50011">
    <property type="entry name" value="PROTEIN_KINASE_DOM"/>
    <property type="match status" value="1"/>
</dbReference>
<evidence type="ECO:0000256" key="9">
    <source>
        <dbReference type="SAM" id="Phobius"/>
    </source>
</evidence>
<evidence type="ECO:0000256" key="2">
    <source>
        <dbReference type="ARBA" id="ARBA00022614"/>
    </source>
</evidence>
<dbReference type="InterPro" id="IPR032675">
    <property type="entry name" value="LRR_dom_sf"/>
</dbReference>
<evidence type="ECO:0000256" key="3">
    <source>
        <dbReference type="ARBA" id="ARBA00022692"/>
    </source>
</evidence>
<keyword evidence="7" id="KW-0067">ATP-binding</keyword>
<keyword evidence="4" id="KW-0677">Repeat</keyword>
<dbReference type="Gene3D" id="3.30.200.20">
    <property type="entry name" value="Phosphorylase Kinase, domain 1"/>
    <property type="match status" value="1"/>
</dbReference>
<feature type="transmembrane region" description="Helical" evidence="9">
    <location>
        <begin position="269"/>
        <end position="288"/>
    </location>
</feature>
<dbReference type="Proteomes" id="UP001172457">
    <property type="component" value="Chromosome 1"/>
</dbReference>
<keyword evidence="7" id="KW-0547">Nucleotide-binding</keyword>
<keyword evidence="5 9" id="KW-1133">Transmembrane helix</keyword>
<evidence type="ECO:0000256" key="5">
    <source>
        <dbReference type="ARBA" id="ARBA00022989"/>
    </source>
</evidence>
<dbReference type="PANTHER" id="PTHR48007:SF79">
    <property type="entry name" value="(WILD MALAYSIAN BANANA) HYPOTHETICAL PROTEIN"/>
    <property type="match status" value="1"/>
</dbReference>
<dbReference type="PROSITE" id="PS00107">
    <property type="entry name" value="PROTEIN_KINASE_ATP"/>
    <property type="match status" value="1"/>
</dbReference>
<keyword evidence="13" id="KW-1185">Reference proteome</keyword>
<dbReference type="Gene3D" id="3.80.10.10">
    <property type="entry name" value="Ribonuclease Inhibitor"/>
    <property type="match status" value="2"/>
</dbReference>
<dbReference type="InterPro" id="IPR001611">
    <property type="entry name" value="Leu-rich_rpt"/>
</dbReference>
<dbReference type="InterPro" id="IPR046959">
    <property type="entry name" value="PRK1-6/SRF4-like"/>
</dbReference>
<evidence type="ECO:0000256" key="4">
    <source>
        <dbReference type="ARBA" id="ARBA00022737"/>
    </source>
</evidence>
<feature type="signal peptide" evidence="10">
    <location>
        <begin position="1"/>
        <end position="27"/>
    </location>
</feature>
<dbReference type="GO" id="GO:0016020">
    <property type="term" value="C:membrane"/>
    <property type="evidence" value="ECO:0007669"/>
    <property type="project" value="UniProtKB-SubCell"/>
</dbReference>
<evidence type="ECO:0000256" key="7">
    <source>
        <dbReference type="PROSITE-ProRule" id="PRU10141"/>
    </source>
</evidence>
<proteinExistence type="predicted"/>
<dbReference type="InterPro" id="IPR017441">
    <property type="entry name" value="Protein_kinase_ATP_BS"/>
</dbReference>
<accession>A0AA38TVV3</accession>
<dbReference type="Pfam" id="PF08263">
    <property type="entry name" value="LRRNT_2"/>
    <property type="match status" value="1"/>
</dbReference>
<sequence>MIVKMKPILIPVFLIFLFFSVQKKTESVEVSSIDALVSFFENLSGNLSLSKPVSGWARDSDPCEHNWTGIVCFDQIPSVKSITFESFNLSGTFKPDTICSDTSLAASIVVISLGDNNLVGENLEALAECKKLTHFYVSRNRFSGVIPESLSHLNNLKRLDISNNAFSGPVSSFPRISGLIEFVAQNNRLSGSIPEFDFSNLVNLNVSNNDLSGPIPPGGDLFPAASYLGNPGLCGNPLPNSCETQLPTPPSAAQKSDDRKKDGPNAAEVLMYSGYALVGFGLFLVIVIKLCKKKRTKKPESLVEEGHDTRESKEPYDASETLTFASNEFRSVVMSKSEVFAGNSVESGPVSSSLIVLTSPEVNGLRFEELLKAPAELLGRGKYGSVYKVKCEEHGMMLAVKRIKDWSLGSSDFKSRMKRLNHVKHASVLPVVAFYCSKQEKLLVYEYQPNGSLLKFLHGMPTGQTFDWSSRLGVASTIAEALAFMHDELRQDGIPHGNLKSSNILFNKNMEPCISEYGLMTIDNSDNSPAIDIINNTSQLNPDQIESAFRADIHALGVILLELLTGKPPMVQNNGMDLAKWVVSVVKEEWTVEVFDRALIREGASEERMVNLLQIAIKCVDRSPDSRPSINQIALMINNIKEEDERSLDVSESPFEIRN</sequence>
<dbReference type="AlphaFoldDB" id="A0AA38TVV3"/>
<dbReference type="SUPFAM" id="SSF52058">
    <property type="entry name" value="L domain-like"/>
    <property type="match status" value="1"/>
</dbReference>
<feature type="domain" description="Protein kinase" evidence="11">
    <location>
        <begin position="372"/>
        <end position="637"/>
    </location>
</feature>
<feature type="compositionally biased region" description="Polar residues" evidence="8">
    <location>
        <begin position="239"/>
        <end position="254"/>
    </location>
</feature>
<gene>
    <name evidence="12" type="ORF">OSB04_000074</name>
</gene>
<evidence type="ECO:0000256" key="1">
    <source>
        <dbReference type="ARBA" id="ARBA00004370"/>
    </source>
</evidence>
<reference evidence="12" key="1">
    <citation type="submission" date="2023-03" db="EMBL/GenBank/DDBJ databases">
        <title>Chromosome-scale reference genome and RAD-based genetic map of yellow starthistle (Centaurea solstitialis) reveal putative structural variation and QTLs associated with invader traits.</title>
        <authorList>
            <person name="Reatini B."/>
            <person name="Cang F.A."/>
            <person name="Jiang Q."/>
            <person name="Mckibben M.T.W."/>
            <person name="Barker M.S."/>
            <person name="Rieseberg L.H."/>
            <person name="Dlugosch K.M."/>
        </authorList>
    </citation>
    <scope>NUCLEOTIDE SEQUENCE</scope>
    <source>
        <strain evidence="12">CAN-66</strain>
        <tissue evidence="12">Leaf</tissue>
    </source>
</reference>
<feature type="binding site" evidence="7">
    <location>
        <position position="401"/>
    </location>
    <ligand>
        <name>ATP</name>
        <dbReference type="ChEBI" id="CHEBI:30616"/>
    </ligand>
</feature>
<dbReference type="PANTHER" id="PTHR48007">
    <property type="entry name" value="LEUCINE-RICH REPEAT RECEPTOR-LIKE PROTEIN KINASE PXC1"/>
    <property type="match status" value="1"/>
</dbReference>
<dbReference type="SUPFAM" id="SSF56112">
    <property type="entry name" value="Protein kinase-like (PK-like)"/>
    <property type="match status" value="1"/>
</dbReference>
<evidence type="ECO:0000259" key="11">
    <source>
        <dbReference type="PROSITE" id="PS50011"/>
    </source>
</evidence>
<dbReference type="GO" id="GO:0005524">
    <property type="term" value="F:ATP binding"/>
    <property type="evidence" value="ECO:0007669"/>
    <property type="project" value="UniProtKB-UniRule"/>
</dbReference>
<evidence type="ECO:0000256" key="10">
    <source>
        <dbReference type="SAM" id="SignalP"/>
    </source>
</evidence>
<name>A0AA38TVV3_9ASTR</name>
<protein>
    <recommendedName>
        <fullName evidence="11">Protein kinase domain-containing protein</fullName>
    </recommendedName>
</protein>
<keyword evidence="6 9" id="KW-0472">Membrane</keyword>
<dbReference type="Gene3D" id="1.10.510.10">
    <property type="entry name" value="Transferase(Phosphotransferase) domain 1"/>
    <property type="match status" value="1"/>
</dbReference>
<evidence type="ECO:0000256" key="6">
    <source>
        <dbReference type="ARBA" id="ARBA00023136"/>
    </source>
</evidence>
<dbReference type="Pfam" id="PF00560">
    <property type="entry name" value="LRR_1"/>
    <property type="match status" value="1"/>
</dbReference>
<feature type="region of interest" description="Disordered" evidence="8">
    <location>
        <begin position="239"/>
        <end position="263"/>
    </location>
</feature>